<sequence length="456" mass="51117">MKTLVVSSLHHDLQSLQTKLHEQAGQMARLEAELSAFISIDSFEGEGGGAIRNFFQECHLPFLRFFQHFLLDYQRTIQQMINSLEAMEPAQEGVIQQSYLDHNIQTGIEQAKTVITQLTDSANQAIQQVGDILFLPRIQDEEALHHLERARQEADETVEKLLTFDHRQTSALANVAADLQLMKQYVTDVERMFQFGRLTVNTFHPGQLTFQASHINLRTELFQKQSSFLALAGHDPFRYPPIGFPNWFNPTLQPYGSLTFGTVPLAHSAHNVQQVSNTDDAQYEIDTPSGWAEAGSFVLDFIPIVGNIKAGVEAGSGSDPITGRELEGWEQGLAGASILLGGFGKLFSRGTRAVTKLGSNVPIRYDDRVIRRMREDGGTHHNFPSSFDQTILSKKPAVKRADGREEFLNTGSINGQPGVYHITIKDDVITHRSFIPESDWQRYSNRWGLPSINDIN</sequence>
<keyword evidence="6" id="KW-1185">Reference proteome</keyword>
<keyword evidence="2" id="KW-0964">Secreted</keyword>
<dbReference type="Proteomes" id="UP001139179">
    <property type="component" value="Unassembled WGS sequence"/>
</dbReference>
<dbReference type="Pfam" id="PF04740">
    <property type="entry name" value="LXG"/>
    <property type="match status" value="1"/>
</dbReference>
<comment type="similarity">
    <text evidence="3">In the N-terminal section; belongs to the LXG family.</text>
</comment>
<dbReference type="InterPro" id="IPR027797">
    <property type="entry name" value="PT-TG_dom"/>
</dbReference>
<evidence type="ECO:0000256" key="2">
    <source>
        <dbReference type="ARBA" id="ARBA00022525"/>
    </source>
</evidence>
<dbReference type="RefSeq" id="WP_251224376.1">
    <property type="nucleotide sequence ID" value="NZ_JAMBOL010000018.1"/>
</dbReference>
<evidence type="ECO:0000259" key="4">
    <source>
        <dbReference type="PROSITE" id="PS51756"/>
    </source>
</evidence>
<organism evidence="5 6">
    <name type="scientific">Halalkalibacter oceani</name>
    <dbReference type="NCBI Taxonomy" id="1653776"/>
    <lineage>
        <taxon>Bacteria</taxon>
        <taxon>Bacillati</taxon>
        <taxon>Bacillota</taxon>
        <taxon>Bacilli</taxon>
        <taxon>Bacillales</taxon>
        <taxon>Bacillaceae</taxon>
        <taxon>Halalkalibacter</taxon>
    </lineage>
</organism>
<evidence type="ECO:0000313" key="5">
    <source>
        <dbReference type="EMBL" id="MCM3715643.1"/>
    </source>
</evidence>
<evidence type="ECO:0000313" key="6">
    <source>
        <dbReference type="Proteomes" id="UP001139179"/>
    </source>
</evidence>
<evidence type="ECO:0000256" key="1">
    <source>
        <dbReference type="ARBA" id="ARBA00004613"/>
    </source>
</evidence>
<comment type="subcellular location">
    <subcellularLocation>
        <location evidence="1">Secreted</location>
    </subcellularLocation>
</comment>
<dbReference type="AlphaFoldDB" id="A0A9X2IRJ7"/>
<comment type="caution">
    <text evidence="5">The sequence shown here is derived from an EMBL/GenBank/DDBJ whole genome shotgun (WGS) entry which is preliminary data.</text>
</comment>
<accession>A0A9X2IRJ7</accession>
<dbReference type="PROSITE" id="PS51756">
    <property type="entry name" value="LXG"/>
    <property type="match status" value="1"/>
</dbReference>
<feature type="domain" description="LXG" evidence="4">
    <location>
        <begin position="1"/>
        <end position="234"/>
    </location>
</feature>
<dbReference type="Pfam" id="PF14449">
    <property type="entry name" value="PT-TG"/>
    <property type="match status" value="1"/>
</dbReference>
<dbReference type="GO" id="GO:0005576">
    <property type="term" value="C:extracellular region"/>
    <property type="evidence" value="ECO:0007669"/>
    <property type="project" value="UniProtKB-SubCell"/>
</dbReference>
<evidence type="ECO:0000256" key="3">
    <source>
        <dbReference type="ARBA" id="ARBA00034117"/>
    </source>
</evidence>
<protein>
    <submittedName>
        <fullName evidence="5">T7SS effector LXG polymorphic toxin</fullName>
    </submittedName>
</protein>
<reference evidence="5" key="1">
    <citation type="submission" date="2022-05" db="EMBL/GenBank/DDBJ databases">
        <title>Comparative Genomics of Spacecraft Associated Microbes.</title>
        <authorList>
            <person name="Tran M.T."/>
            <person name="Wright A."/>
            <person name="Seuylemezian A."/>
            <person name="Eisen J."/>
            <person name="Coil D."/>
        </authorList>
    </citation>
    <scope>NUCLEOTIDE SEQUENCE</scope>
    <source>
        <strain evidence="5">214.1.1</strain>
    </source>
</reference>
<name>A0A9X2IRJ7_9BACI</name>
<dbReference type="InterPro" id="IPR006829">
    <property type="entry name" value="LXG_dom"/>
</dbReference>
<dbReference type="EMBL" id="JAMBOL010000018">
    <property type="protein sequence ID" value="MCM3715643.1"/>
    <property type="molecule type" value="Genomic_DNA"/>
</dbReference>
<gene>
    <name evidence="5" type="ORF">M3202_16385</name>
</gene>
<proteinExistence type="inferred from homology"/>